<sequence length="171" mass="20008">MRIVIEVFIYYEETKSILKEGISMKIRAVLLTLLVAAGFYMMVQTINETPFQPTEWLYADQDGSPYSSIIFRQPGLHEQPSVTWKVDKVEEVNRLLHFLQAYEFERVDPDTLQLFDDQPLFTIDLHDDSGNRMTILIEEGILIQNDQLYYEVVNGPLQVDWLMEFIISNKP</sequence>
<gene>
    <name evidence="2" type="ORF">HMPREF9372_3078</name>
</gene>
<reference evidence="2 3" key="1">
    <citation type="submission" date="2011-04" db="EMBL/GenBank/DDBJ databases">
        <authorList>
            <person name="Muzny D."/>
            <person name="Qin X."/>
            <person name="Deng J."/>
            <person name="Jiang H."/>
            <person name="Liu Y."/>
            <person name="Qu J."/>
            <person name="Song X.-Z."/>
            <person name="Zhang L."/>
            <person name="Thornton R."/>
            <person name="Coyle M."/>
            <person name="Francisco L."/>
            <person name="Jackson L."/>
            <person name="Javaid M."/>
            <person name="Korchina V."/>
            <person name="Kovar C."/>
            <person name="Mata R."/>
            <person name="Mathew T."/>
            <person name="Ngo R."/>
            <person name="Nguyen L."/>
            <person name="Nguyen N."/>
            <person name="Okwuonu G."/>
            <person name="Ongeri F."/>
            <person name="Pham C."/>
            <person name="Simmons D."/>
            <person name="Wilczek-Boney K."/>
            <person name="Hale W."/>
            <person name="Jakkamsetti A."/>
            <person name="Pham P."/>
            <person name="Ruth R."/>
            <person name="San Lucas F."/>
            <person name="Warren J."/>
            <person name="Zhang J."/>
            <person name="Zhao Z."/>
            <person name="Zhou C."/>
            <person name="Zhu D."/>
            <person name="Lee S."/>
            <person name="Bess C."/>
            <person name="Blankenburg K."/>
            <person name="Forbes L."/>
            <person name="Fu Q."/>
            <person name="Gubbala S."/>
            <person name="Hirani K."/>
            <person name="Jayaseelan J.C."/>
            <person name="Lara F."/>
            <person name="Munidasa M."/>
            <person name="Palculict T."/>
            <person name="Patil S."/>
            <person name="Pu L.-L."/>
            <person name="Saada N."/>
            <person name="Tang L."/>
            <person name="Weissenberger G."/>
            <person name="Zhu Y."/>
            <person name="Hemphill L."/>
            <person name="Shang Y."/>
            <person name="Youmans B."/>
            <person name="Ayvaz T."/>
            <person name="Ross M."/>
            <person name="Santibanez J."/>
            <person name="Aqrawi P."/>
            <person name="Gross S."/>
            <person name="Joshi V."/>
            <person name="Fowler G."/>
            <person name="Nazareth L."/>
            <person name="Reid J."/>
            <person name="Worley K."/>
            <person name="Petrosino J."/>
            <person name="Highlander S."/>
            <person name="Gibbs R."/>
        </authorList>
    </citation>
    <scope>NUCLEOTIDE SEQUENCE [LARGE SCALE GENOMIC DNA]</scope>
    <source>
        <strain evidence="2 3">2681</strain>
    </source>
</reference>
<dbReference type="Proteomes" id="UP000005316">
    <property type="component" value="Unassembled WGS sequence"/>
</dbReference>
<organism evidence="2 3">
    <name type="scientific">Sporosarcina newyorkensis 2681</name>
    <dbReference type="NCBI Taxonomy" id="1027292"/>
    <lineage>
        <taxon>Bacteria</taxon>
        <taxon>Bacillati</taxon>
        <taxon>Bacillota</taxon>
        <taxon>Bacilli</taxon>
        <taxon>Bacillales</taxon>
        <taxon>Caryophanaceae</taxon>
        <taxon>Sporosarcina</taxon>
    </lineage>
</organism>
<proteinExistence type="predicted"/>
<dbReference type="STRING" id="759851.SAMN04244570_1303"/>
<evidence type="ECO:0000313" key="2">
    <source>
        <dbReference type="EMBL" id="EGQ22099.1"/>
    </source>
</evidence>
<dbReference type="HOGENOM" id="CLU_1764380_0_0_9"/>
<evidence type="ECO:0000256" key="1">
    <source>
        <dbReference type="SAM" id="Phobius"/>
    </source>
</evidence>
<evidence type="ECO:0000313" key="3">
    <source>
        <dbReference type="Proteomes" id="UP000005316"/>
    </source>
</evidence>
<name>F9DW97_9BACL</name>
<dbReference type="EMBL" id="AFPZ01000098">
    <property type="protein sequence ID" value="EGQ22099.1"/>
    <property type="molecule type" value="Genomic_DNA"/>
</dbReference>
<keyword evidence="1" id="KW-1133">Transmembrane helix</keyword>
<feature type="transmembrane region" description="Helical" evidence="1">
    <location>
        <begin position="26"/>
        <end position="43"/>
    </location>
</feature>
<protein>
    <submittedName>
        <fullName evidence="2">Uncharacterized protein</fullName>
    </submittedName>
</protein>
<keyword evidence="1" id="KW-0472">Membrane</keyword>
<dbReference type="AlphaFoldDB" id="F9DW97"/>
<comment type="caution">
    <text evidence="2">The sequence shown here is derived from an EMBL/GenBank/DDBJ whole genome shotgun (WGS) entry which is preliminary data.</text>
</comment>
<accession>F9DW97</accession>
<keyword evidence="1" id="KW-0812">Transmembrane</keyword>